<dbReference type="EMBL" id="BSXG01000035">
    <property type="protein sequence ID" value="GME27239.1"/>
    <property type="molecule type" value="Genomic_DNA"/>
</dbReference>
<proteinExistence type="predicted"/>
<name>A0ACB5S382_9PEZI</name>
<reference evidence="1" key="1">
    <citation type="submission" date="2024-09" db="EMBL/GenBank/DDBJ databases">
        <title>Draft Genome Sequences of Neofusicoccum parvum.</title>
        <authorList>
            <person name="Ashida A."/>
            <person name="Camagna M."/>
            <person name="Tanaka A."/>
            <person name="Takemoto D."/>
        </authorList>
    </citation>
    <scope>NUCLEOTIDE SEQUENCE</scope>
    <source>
        <strain evidence="1">PPO83</strain>
    </source>
</reference>
<dbReference type="Proteomes" id="UP001165186">
    <property type="component" value="Unassembled WGS sequence"/>
</dbReference>
<evidence type="ECO:0000313" key="2">
    <source>
        <dbReference type="Proteomes" id="UP001165186"/>
    </source>
</evidence>
<keyword evidence="2" id="KW-1185">Reference proteome</keyword>
<sequence>MPAEKDQPRYDAGMRNLDHYASKLPDWRYRLRCFLIPIVRWETPYLAAMQDALRTPTLDSYFAFTANLGTHTFFMIMLPILFWCGYTNLGKAMVHVLASGVFWSGFVKDMLCLPRPLSPPLQRITMSGSAALEYGFPSTHSTNAVSVAVYAIHMLHTSGEASDSTTHTALQVALYFYAVSIVFGRLYCGMHGFFDVIIGTILGALIAGVEILFGNAFDHWVCQDSFTAPLVVALVIFVLVRVHPEPADDCPCFDDSVCFAGVVIGVEIGVWHFSKTSFAYDDPVPGTVAFDIEQIGCKYTSIANLRDDDHVIPSASEIPSKLSNLRHPRKRTVSIGPQSMADAYETLAYRHQRRRESLNSLEAEHPRSPIRINENEKQDNFFLSEPTDAATSTSSNTLGTPAGVNLLPTPMSSRVHSYEQMMGAGSPSTAATSPITPAESDAGAGSPPEQVLDVMVDEEEKEDREIFSMLERPRVRYDVEVVTKLIVYSGIAWLAVEGNPLLFEVFGLGMR</sequence>
<organism evidence="1 2">
    <name type="scientific">Neofusicoccum parvum</name>
    <dbReference type="NCBI Taxonomy" id="310453"/>
    <lineage>
        <taxon>Eukaryota</taxon>
        <taxon>Fungi</taxon>
        <taxon>Dikarya</taxon>
        <taxon>Ascomycota</taxon>
        <taxon>Pezizomycotina</taxon>
        <taxon>Dothideomycetes</taxon>
        <taxon>Dothideomycetes incertae sedis</taxon>
        <taxon>Botryosphaeriales</taxon>
        <taxon>Botryosphaeriaceae</taxon>
        <taxon>Neofusicoccum</taxon>
    </lineage>
</organism>
<comment type="caution">
    <text evidence="1">The sequence shown here is derived from an EMBL/GenBank/DDBJ whole genome shotgun (WGS) entry which is preliminary data.</text>
</comment>
<gene>
    <name evidence="1" type="primary">g11199</name>
    <name evidence="1" type="ORF">NpPPO83_00011199</name>
</gene>
<accession>A0ACB5S382</accession>
<evidence type="ECO:0000313" key="1">
    <source>
        <dbReference type="EMBL" id="GME27239.1"/>
    </source>
</evidence>
<protein>
    <submittedName>
        <fullName evidence="1">Phosphatidic acid phosphatase type 2/haloperoxidase</fullName>
    </submittedName>
</protein>